<evidence type="ECO:0008006" key="2">
    <source>
        <dbReference type="Google" id="ProtNLM"/>
    </source>
</evidence>
<evidence type="ECO:0000313" key="1">
    <source>
        <dbReference type="EMBL" id="KKL80055.1"/>
    </source>
</evidence>
<comment type="caution">
    <text evidence="1">The sequence shown here is derived from an EMBL/GenBank/DDBJ whole genome shotgun (WGS) entry which is preliminary data.</text>
</comment>
<name>A0A0F9HEB3_9ZZZZ</name>
<accession>A0A0F9HEB3</accession>
<dbReference type="AlphaFoldDB" id="A0A0F9HEB3"/>
<organism evidence="1">
    <name type="scientific">marine sediment metagenome</name>
    <dbReference type="NCBI Taxonomy" id="412755"/>
    <lineage>
        <taxon>unclassified sequences</taxon>
        <taxon>metagenomes</taxon>
        <taxon>ecological metagenomes</taxon>
    </lineage>
</organism>
<sequence length="345" mass="40394">MVINFSFDFSHPAHYLAFRNVLLNRDKLGFEPFIFIQEKESLKDLLVEDNLTFLIRINKKTTLSRISLLPRDILYIRKAMKERDIVSNFGKVSIVGSWAAKTLNKRSIVIDDTDTPFGQINVCRWAATEIWTPYCYNRRLGKKHKKFKGIFHLAYLDPSVFQPNKSIPQSLGLLERGKPIFIRIVSYKATHDWKNRNNSDDFEEIINKLDKEYEIVLSIEGKNYPKRLDKYVKKFKAADYHHILAYSKLYIGSGASSAAEASVLGVPSIYTNYQKPGFIQWLEHKYRIIKSIETDFLNFEDVRSILKKKESKWRDIQKKILDDCINVPNLIKNLVKREIEIHNNQ</sequence>
<dbReference type="PANTHER" id="PTHR39662">
    <property type="entry name" value="DUF354 DOMAIN-CONTAINING PROTEIN-RELATED"/>
    <property type="match status" value="1"/>
</dbReference>
<reference evidence="1" key="1">
    <citation type="journal article" date="2015" name="Nature">
        <title>Complex archaea that bridge the gap between prokaryotes and eukaryotes.</title>
        <authorList>
            <person name="Spang A."/>
            <person name="Saw J.H."/>
            <person name="Jorgensen S.L."/>
            <person name="Zaremba-Niedzwiedzka K."/>
            <person name="Martijn J."/>
            <person name="Lind A.E."/>
            <person name="van Eijk R."/>
            <person name="Schleper C."/>
            <person name="Guy L."/>
            <person name="Ettema T.J."/>
        </authorList>
    </citation>
    <scope>NUCLEOTIDE SEQUENCE</scope>
</reference>
<protein>
    <recommendedName>
        <fullName evidence="2">DUF354 domain-containing protein</fullName>
    </recommendedName>
</protein>
<gene>
    <name evidence="1" type="ORF">LCGC14_2008650</name>
</gene>
<dbReference type="InterPro" id="IPR007152">
    <property type="entry name" value="DUF354"/>
</dbReference>
<dbReference type="EMBL" id="LAZR01022973">
    <property type="protein sequence ID" value="KKL80055.1"/>
    <property type="molecule type" value="Genomic_DNA"/>
</dbReference>
<dbReference type="PANTHER" id="PTHR39662:SF1">
    <property type="entry name" value="DUF354 DOMAIN-CONTAINING PROTEIN"/>
    <property type="match status" value="1"/>
</dbReference>
<proteinExistence type="predicted"/>